<evidence type="ECO:0000256" key="1">
    <source>
        <dbReference type="ARBA" id="ARBA00010497"/>
    </source>
</evidence>
<keyword evidence="6 9" id="KW-0479">Metal-binding</keyword>
<dbReference type="STRING" id="683960.A0A1E3P9U1"/>
<dbReference type="SMR" id="A0A1E3P9U1"/>
<dbReference type="GO" id="GO:0005965">
    <property type="term" value="C:protein farnesyltransferase complex"/>
    <property type="evidence" value="ECO:0007669"/>
    <property type="project" value="UniProtKB-UniRule"/>
</dbReference>
<dbReference type="InterPro" id="IPR045089">
    <property type="entry name" value="PGGT1B-like"/>
</dbReference>
<evidence type="ECO:0000256" key="3">
    <source>
        <dbReference type="ARBA" id="ARBA00015798"/>
    </source>
</evidence>
<dbReference type="PANTHER" id="PTHR11774:SF6">
    <property type="entry name" value="PROTEIN FARNESYLTRANSFERASE SUBUNIT BETA"/>
    <property type="match status" value="1"/>
</dbReference>
<evidence type="ECO:0000256" key="7">
    <source>
        <dbReference type="ARBA" id="ARBA00022737"/>
    </source>
</evidence>
<evidence type="ECO:0000259" key="10">
    <source>
        <dbReference type="Pfam" id="PF00432"/>
    </source>
</evidence>
<protein>
    <recommendedName>
        <fullName evidence="3 9">Protein farnesyltransferase subunit beta</fullName>
        <shortName evidence="9">FTase-beta</shortName>
        <ecNumber evidence="2 9">2.5.1.58</ecNumber>
    </recommendedName>
</protein>
<name>A0A1E3P9U1_WICAA</name>
<comment type="catalytic activity">
    <reaction evidence="9">
        <text>L-cysteinyl-[protein] + (2E,6E)-farnesyl diphosphate = S-(2E,6E)-farnesyl-L-cysteinyl-[protein] + diphosphate</text>
        <dbReference type="Rhea" id="RHEA:13345"/>
        <dbReference type="Rhea" id="RHEA-COMP:10131"/>
        <dbReference type="Rhea" id="RHEA-COMP:11535"/>
        <dbReference type="ChEBI" id="CHEBI:29950"/>
        <dbReference type="ChEBI" id="CHEBI:33019"/>
        <dbReference type="ChEBI" id="CHEBI:86019"/>
        <dbReference type="ChEBI" id="CHEBI:175763"/>
    </reaction>
</comment>
<dbReference type="Proteomes" id="UP000094112">
    <property type="component" value="Unassembled WGS sequence"/>
</dbReference>
<dbReference type="GO" id="GO:0097354">
    <property type="term" value="P:prenylation"/>
    <property type="evidence" value="ECO:0007669"/>
    <property type="project" value="UniProtKB-UniRule"/>
</dbReference>
<dbReference type="EMBL" id="KV454208">
    <property type="protein sequence ID" value="ODQ62185.1"/>
    <property type="molecule type" value="Genomic_DNA"/>
</dbReference>
<dbReference type="SUPFAM" id="SSF48239">
    <property type="entry name" value="Terpenoid cyclases/Protein prenyltransferases"/>
    <property type="match status" value="1"/>
</dbReference>
<evidence type="ECO:0000256" key="2">
    <source>
        <dbReference type="ARBA" id="ARBA00012702"/>
    </source>
</evidence>
<accession>A0A1E3P9U1</accession>
<reference evidence="11 12" key="1">
    <citation type="journal article" date="2016" name="Proc. Natl. Acad. Sci. U.S.A.">
        <title>Comparative genomics of biotechnologically important yeasts.</title>
        <authorList>
            <person name="Riley R."/>
            <person name="Haridas S."/>
            <person name="Wolfe K.H."/>
            <person name="Lopes M.R."/>
            <person name="Hittinger C.T."/>
            <person name="Goeker M."/>
            <person name="Salamov A.A."/>
            <person name="Wisecaver J.H."/>
            <person name="Long T.M."/>
            <person name="Calvey C.H."/>
            <person name="Aerts A.L."/>
            <person name="Barry K.W."/>
            <person name="Choi C."/>
            <person name="Clum A."/>
            <person name="Coughlan A.Y."/>
            <person name="Deshpande S."/>
            <person name="Douglass A.P."/>
            <person name="Hanson S.J."/>
            <person name="Klenk H.-P."/>
            <person name="LaButti K.M."/>
            <person name="Lapidus A."/>
            <person name="Lindquist E.A."/>
            <person name="Lipzen A.M."/>
            <person name="Meier-Kolthoff J.P."/>
            <person name="Ohm R.A."/>
            <person name="Otillar R.P."/>
            <person name="Pangilinan J.L."/>
            <person name="Peng Y."/>
            <person name="Rokas A."/>
            <person name="Rosa C.A."/>
            <person name="Scheuner C."/>
            <person name="Sibirny A.A."/>
            <person name="Slot J.C."/>
            <person name="Stielow J.B."/>
            <person name="Sun H."/>
            <person name="Kurtzman C.P."/>
            <person name="Blackwell M."/>
            <person name="Grigoriev I.V."/>
            <person name="Jeffries T.W."/>
        </authorList>
    </citation>
    <scope>NUCLEOTIDE SEQUENCE [LARGE SCALE GENOMIC DNA]</scope>
    <source>
        <strain evidence="12">ATCC 58044 / CBS 1984 / NCYC 433 / NRRL Y-366-8</strain>
    </source>
</reference>
<comment type="cofactor">
    <cofactor evidence="9">
        <name>Zn(2+)</name>
        <dbReference type="ChEBI" id="CHEBI:29105"/>
    </cofactor>
    <text evidence="9">Binds 1 zinc ion per subunit.</text>
</comment>
<comment type="similarity">
    <text evidence="1 9">Belongs to the protein prenyltransferase subunit beta family.</text>
</comment>
<comment type="function">
    <text evidence="9">Catalyzes the transfer of a farnesyl moiety from farnesyl diphosphate to a cysteine at the fourth position from the C-terminus of several proteins. The beta subunit is responsible for peptide-binding.</text>
</comment>
<comment type="subunit">
    <text evidence="9">Heterodimer of an alpha and a beta subunit.</text>
</comment>
<dbReference type="RefSeq" id="XP_019041392.1">
    <property type="nucleotide sequence ID" value="XM_019181080.1"/>
</dbReference>
<dbReference type="GeneID" id="30198326"/>
<evidence type="ECO:0000256" key="6">
    <source>
        <dbReference type="ARBA" id="ARBA00022723"/>
    </source>
</evidence>
<dbReference type="Gene3D" id="1.50.10.20">
    <property type="match status" value="1"/>
</dbReference>
<dbReference type="GO" id="GO:0051604">
    <property type="term" value="P:protein maturation"/>
    <property type="evidence" value="ECO:0007669"/>
    <property type="project" value="EnsemblFungi"/>
</dbReference>
<keyword evidence="5 9" id="KW-0808">Transferase</keyword>
<dbReference type="GO" id="GO:0008270">
    <property type="term" value="F:zinc ion binding"/>
    <property type="evidence" value="ECO:0007669"/>
    <property type="project" value="UniProtKB-UniRule"/>
</dbReference>
<dbReference type="PANTHER" id="PTHR11774">
    <property type="entry name" value="GERANYLGERANYL TRANSFERASE TYPE BETA SUBUNIT"/>
    <property type="match status" value="1"/>
</dbReference>
<gene>
    <name evidence="11" type="ORF">WICANDRAFT_24954</name>
</gene>
<evidence type="ECO:0000313" key="11">
    <source>
        <dbReference type="EMBL" id="ODQ62185.1"/>
    </source>
</evidence>
<dbReference type="OrthoDB" id="10261146at2759"/>
<dbReference type="InterPro" id="IPR001330">
    <property type="entry name" value="Prenyltrans"/>
</dbReference>
<dbReference type="InterPro" id="IPR026872">
    <property type="entry name" value="FTB"/>
</dbReference>
<keyword evidence="7" id="KW-0677">Repeat</keyword>
<evidence type="ECO:0000256" key="4">
    <source>
        <dbReference type="ARBA" id="ARBA00022602"/>
    </source>
</evidence>
<sequence>MSENGKCFEEELLTKTTEDQKETEDAIAKIYDDILESGNLPHLMKIKHARFLQAGLSQLPPMFKALDASQPWILYWCLNSLNLLGIDPPQDVKKQIVSKVLALQHKDGGIGGGLGQFGHIASTYAGILALAIAGDGESFNRLDRKKMYEWLMSLKQKDGSFVMHVGGEKDTRAVYCSLVVASLLDIISEELVEGTAEWLAQCQTFEGGFGGAPFDEAHGGYTFCAAAALLILGKEVLLKHINLEKLIQWTVTKQLSLEGGFSGRSNKLVDGCYSFWVGGLIPMFDILVGSEVASRAALQNYILSCCQHEQMGGLRDKPGKNPDFYHSNYVLLGLSVVQNKFAIDQDQLERNEKINSLDSLAYSISSTPIDPSVVKAEKEDIIKTINPIFGLPEGVAEHFKAHYVSQKE</sequence>
<keyword evidence="4 9" id="KW-0637">Prenyltransferase</keyword>
<evidence type="ECO:0000256" key="8">
    <source>
        <dbReference type="ARBA" id="ARBA00022833"/>
    </source>
</evidence>
<feature type="domain" description="Prenyltransferase alpha-alpha toroid" evidence="10">
    <location>
        <begin position="44"/>
        <end position="378"/>
    </location>
</feature>
<dbReference type="InterPro" id="IPR008930">
    <property type="entry name" value="Terpenoid_cyclase/PrenylTrfase"/>
</dbReference>
<keyword evidence="12" id="KW-1185">Reference proteome</keyword>
<dbReference type="GO" id="GO:0004660">
    <property type="term" value="F:protein farnesyltransferase activity"/>
    <property type="evidence" value="ECO:0007669"/>
    <property type="project" value="UniProtKB-UniRule"/>
</dbReference>
<dbReference type="CDD" id="cd02893">
    <property type="entry name" value="FTase"/>
    <property type="match status" value="1"/>
</dbReference>
<evidence type="ECO:0000256" key="9">
    <source>
        <dbReference type="RuleBase" id="RU365056"/>
    </source>
</evidence>
<dbReference type="Pfam" id="PF00432">
    <property type="entry name" value="Prenyltrans"/>
    <property type="match status" value="1"/>
</dbReference>
<evidence type="ECO:0000256" key="5">
    <source>
        <dbReference type="ARBA" id="ARBA00022679"/>
    </source>
</evidence>
<keyword evidence="8 9" id="KW-0862">Zinc</keyword>
<organism evidence="11 12">
    <name type="scientific">Wickerhamomyces anomalus (strain ATCC 58044 / CBS 1984 / NCYC 433 / NRRL Y-366-8)</name>
    <name type="common">Yeast</name>
    <name type="synonym">Hansenula anomala</name>
    <dbReference type="NCBI Taxonomy" id="683960"/>
    <lineage>
        <taxon>Eukaryota</taxon>
        <taxon>Fungi</taxon>
        <taxon>Dikarya</taxon>
        <taxon>Ascomycota</taxon>
        <taxon>Saccharomycotina</taxon>
        <taxon>Saccharomycetes</taxon>
        <taxon>Phaffomycetales</taxon>
        <taxon>Wickerhamomycetaceae</taxon>
        <taxon>Wickerhamomyces</taxon>
    </lineage>
</organism>
<proteinExistence type="inferred from homology"/>
<dbReference type="AlphaFoldDB" id="A0A1E3P9U1"/>
<dbReference type="EC" id="2.5.1.58" evidence="2 9"/>
<evidence type="ECO:0000313" key="12">
    <source>
        <dbReference type="Proteomes" id="UP000094112"/>
    </source>
</evidence>